<feature type="compositionally biased region" description="Acidic residues" evidence="10">
    <location>
        <begin position="753"/>
        <end position="763"/>
    </location>
</feature>
<dbReference type="InterPro" id="IPR022684">
    <property type="entry name" value="Calpain_cysteine_protease"/>
</dbReference>
<dbReference type="PROSITE" id="PS00018">
    <property type="entry name" value="EF_HAND_1"/>
    <property type="match status" value="1"/>
</dbReference>
<keyword evidence="5 9" id="KW-0378">Hydrolase</keyword>
<dbReference type="SUPFAM" id="SSF49758">
    <property type="entry name" value="Calpain large subunit, middle domain (domain III)"/>
    <property type="match status" value="1"/>
</dbReference>
<evidence type="ECO:0000256" key="9">
    <source>
        <dbReference type="PROSITE-ProRule" id="PRU00239"/>
    </source>
</evidence>
<dbReference type="FunFam" id="3.90.70.10:FF:000001">
    <property type="entry name" value="Calpain-1 catalytic subunit"/>
    <property type="match status" value="1"/>
</dbReference>
<evidence type="ECO:0000256" key="6">
    <source>
        <dbReference type="ARBA" id="ARBA00022807"/>
    </source>
</evidence>
<dbReference type="EMBL" id="QBIY01013293">
    <property type="protein sequence ID" value="RXN09056.1"/>
    <property type="molecule type" value="Genomic_DNA"/>
</dbReference>
<dbReference type="InterPro" id="IPR036213">
    <property type="entry name" value="Calpain_III_sf"/>
</dbReference>
<gene>
    <name evidence="13" type="ORF">ROHU_011198</name>
</gene>
<dbReference type="STRING" id="84645.A0A498LPN1"/>
<keyword evidence="14" id="KW-1185">Reference proteome</keyword>
<dbReference type="Pfam" id="PF00648">
    <property type="entry name" value="Peptidase_C2"/>
    <property type="match status" value="1"/>
</dbReference>
<dbReference type="GO" id="GO:0006508">
    <property type="term" value="P:proteolysis"/>
    <property type="evidence" value="ECO:0007669"/>
    <property type="project" value="UniProtKB-KW"/>
</dbReference>
<organism evidence="13 14">
    <name type="scientific">Labeo rohita</name>
    <name type="common">Indian major carp</name>
    <name type="synonym">Cyprinus rohita</name>
    <dbReference type="NCBI Taxonomy" id="84645"/>
    <lineage>
        <taxon>Eukaryota</taxon>
        <taxon>Metazoa</taxon>
        <taxon>Chordata</taxon>
        <taxon>Craniata</taxon>
        <taxon>Vertebrata</taxon>
        <taxon>Euteleostomi</taxon>
        <taxon>Actinopterygii</taxon>
        <taxon>Neopterygii</taxon>
        <taxon>Teleostei</taxon>
        <taxon>Ostariophysi</taxon>
        <taxon>Cypriniformes</taxon>
        <taxon>Cyprinidae</taxon>
        <taxon>Labeoninae</taxon>
        <taxon>Labeonini</taxon>
        <taxon>Labeo</taxon>
    </lineage>
</organism>
<dbReference type="GO" id="GO:0004198">
    <property type="term" value="F:calcium-dependent cysteine-type endopeptidase activity"/>
    <property type="evidence" value="ECO:0007669"/>
    <property type="project" value="InterPro"/>
</dbReference>
<feature type="compositionally biased region" description="Basic and acidic residues" evidence="10">
    <location>
        <begin position="743"/>
        <end position="752"/>
    </location>
</feature>
<dbReference type="PROSITE" id="PS50203">
    <property type="entry name" value="CALPAIN_CAT"/>
    <property type="match status" value="1"/>
</dbReference>
<dbReference type="PROSITE" id="PS00139">
    <property type="entry name" value="THIOL_PROTEASE_CYS"/>
    <property type="match status" value="1"/>
</dbReference>
<dbReference type="InterPro" id="IPR011992">
    <property type="entry name" value="EF-hand-dom_pair"/>
</dbReference>
<evidence type="ECO:0000313" key="13">
    <source>
        <dbReference type="EMBL" id="RXN09056.1"/>
    </source>
</evidence>
<evidence type="ECO:0000256" key="2">
    <source>
        <dbReference type="ARBA" id="ARBA00022670"/>
    </source>
</evidence>
<dbReference type="CDD" id="cd00214">
    <property type="entry name" value="Calpain_III"/>
    <property type="match status" value="1"/>
</dbReference>
<feature type="domain" description="EF-hand" evidence="12">
    <location>
        <begin position="566"/>
        <end position="601"/>
    </location>
</feature>
<accession>A0A498LPN1</accession>
<dbReference type="PROSITE" id="PS50222">
    <property type="entry name" value="EF_HAND_2"/>
    <property type="match status" value="1"/>
</dbReference>
<dbReference type="InterPro" id="IPR033883">
    <property type="entry name" value="C2_III"/>
</dbReference>
<dbReference type="Gene3D" id="3.90.70.10">
    <property type="entry name" value="Cysteine proteinases"/>
    <property type="match status" value="1"/>
</dbReference>
<evidence type="ECO:0000256" key="7">
    <source>
        <dbReference type="ARBA" id="ARBA00022837"/>
    </source>
</evidence>
<evidence type="ECO:0000256" key="8">
    <source>
        <dbReference type="PIRSR" id="PIRSR622684-1"/>
    </source>
</evidence>
<keyword evidence="2 9" id="KW-0645">Protease</keyword>
<keyword evidence="6 9" id="KW-0788">Thiol protease</keyword>
<reference evidence="13 14" key="1">
    <citation type="submission" date="2018-03" db="EMBL/GenBank/DDBJ databases">
        <title>Draft genome sequence of Rohu Carp (Labeo rohita).</title>
        <authorList>
            <person name="Das P."/>
            <person name="Kushwaha B."/>
            <person name="Joshi C.G."/>
            <person name="Kumar D."/>
            <person name="Nagpure N.S."/>
            <person name="Sahoo L."/>
            <person name="Das S.P."/>
            <person name="Bit A."/>
            <person name="Patnaik S."/>
            <person name="Meher P.K."/>
            <person name="Jayasankar P."/>
            <person name="Koringa P.G."/>
            <person name="Patel N.V."/>
            <person name="Hinsu A.T."/>
            <person name="Kumar R."/>
            <person name="Pandey M."/>
            <person name="Agarwal S."/>
            <person name="Srivastava S."/>
            <person name="Singh M."/>
            <person name="Iquebal M.A."/>
            <person name="Jaiswal S."/>
            <person name="Angadi U.B."/>
            <person name="Kumar N."/>
            <person name="Raza M."/>
            <person name="Shah T.M."/>
            <person name="Rai A."/>
            <person name="Jena J.K."/>
        </authorList>
    </citation>
    <scope>NUCLEOTIDE SEQUENCE [LARGE SCALE GENOMIC DNA]</scope>
    <source>
        <strain evidence="13">DASCIFA01</strain>
        <tissue evidence="13">Testis</tissue>
    </source>
</reference>
<dbReference type="Pfam" id="PF04180">
    <property type="entry name" value="LTV"/>
    <property type="match status" value="1"/>
</dbReference>
<dbReference type="Pfam" id="PF01067">
    <property type="entry name" value="Calpain_III"/>
    <property type="match status" value="1"/>
</dbReference>
<evidence type="ECO:0000259" key="12">
    <source>
        <dbReference type="PROSITE" id="PS50222"/>
    </source>
</evidence>
<sequence length="841" mass="95524">MPYSATLPSGSGQAALVESTQADGKTFQQLRQECLQKGKLFEDPDFPAVDDSLFYSQKVPINFEWKRPGEICKDPKFITGGATRTDICQGQLGDCWLLAAIASLTLHDESLKRVVPHDQSFDRGYAGIFHFQFWQHNKWLDVVVDDRLPCVRNNLVFVHSADNTEFWSALLEKAYAKLNGSYESLKGGSTMEAMEDFTGGVGEMYETKNGPSNLFVILKKAVERGSMLGCSIDITSSAESEAQTTTGLVKGHAYSITGVEEVNYRGSKVQLIRVRNPWGQVEWNGPWSDNSREWNTIDSSEKKRLLHNSLDDGEFWMEFGDFKANYNKVEICNLTADSLSDDVRKKWEVNLFEGNWIRGSTAGGCRNFIDTFWTNPQFKLRLDHPDDGDKLCSVIVALMQKNRRRLRKEGLDLETIGFAIYEAPNDQDHQAKDFFRYNPSKARSRTYINMREVSERFRLPPGNYLLVPTTFQPHHEADFLIRIFSENKAKAIEMGNTIQADLPEPPKPNPPEEETDEEKGLRRLFEQIAGSDKAISARELQHVLNNVLSRRKEVKFDGLSLNTCHSIINLMDMLFLSHDTDRSGRMSSYELRSALNAAGIQLNNKILQLLGLRFADENYDIDFDDYLTCIVRLENMFRIFQALDQQKKGKISLNIMQPHRKKKAFINKKNAVSFHLVHRSQKDPLAADETAPQHVLLPTGKVEVEKRKEEQRKFGVFFDDDYNYLQHLREASQPAELVSAPRSRRDSQTKPAEDEEDMEEEDVSVPIQTASIKLPSSVFASEFEEEVGLLNKAAPVSGPRLDMDPDIVAALDEDFDFEDPENILEDDFVIKANDVMGDGMG</sequence>
<dbReference type="GO" id="GO:0005737">
    <property type="term" value="C:cytoplasm"/>
    <property type="evidence" value="ECO:0007669"/>
    <property type="project" value="TreeGrafter"/>
</dbReference>
<dbReference type="FunFam" id="2.60.120.380:FF:000001">
    <property type="entry name" value="Calpain-1 catalytic subunit"/>
    <property type="match status" value="1"/>
</dbReference>
<evidence type="ECO:0000259" key="11">
    <source>
        <dbReference type="PROSITE" id="PS50203"/>
    </source>
</evidence>
<dbReference type="SUPFAM" id="SSF47473">
    <property type="entry name" value="EF-hand"/>
    <property type="match status" value="1"/>
</dbReference>
<proteinExistence type="evidence at protein level"/>
<dbReference type="Proteomes" id="UP000290572">
    <property type="component" value="Unassembled WGS sequence"/>
</dbReference>
<dbReference type="SUPFAM" id="SSF54001">
    <property type="entry name" value="Cysteine proteinases"/>
    <property type="match status" value="1"/>
</dbReference>
<keyword evidence="4" id="KW-0677">Repeat</keyword>
<dbReference type="AlphaFoldDB" id="A0A498LPN1"/>
<keyword evidence="7" id="KW-0106">Calcium</keyword>
<dbReference type="GO" id="GO:0005509">
    <property type="term" value="F:calcium ion binding"/>
    <property type="evidence" value="ECO:0007669"/>
    <property type="project" value="InterPro"/>
</dbReference>
<feature type="active site" evidence="8 9">
    <location>
        <position position="95"/>
    </location>
</feature>
<feature type="active site" evidence="8 9">
    <location>
        <position position="252"/>
    </location>
</feature>
<evidence type="ECO:0000256" key="10">
    <source>
        <dbReference type="SAM" id="MobiDB-lite"/>
    </source>
</evidence>
<feature type="domain" description="Calpain catalytic" evidence="11">
    <location>
        <begin position="40"/>
        <end position="335"/>
    </location>
</feature>
<feature type="active site" evidence="8 9">
    <location>
        <position position="276"/>
    </location>
</feature>
<feature type="region of interest" description="Disordered" evidence="10">
    <location>
        <begin position="733"/>
        <end position="766"/>
    </location>
</feature>
<dbReference type="InterPro" id="IPR022683">
    <property type="entry name" value="Calpain_III"/>
</dbReference>
<dbReference type="GO" id="GO:0042274">
    <property type="term" value="P:ribosomal small subunit biogenesis"/>
    <property type="evidence" value="ECO:0007669"/>
    <property type="project" value="InterPro"/>
</dbReference>
<dbReference type="InterPro" id="IPR022682">
    <property type="entry name" value="Calpain_domain_III"/>
</dbReference>
<evidence type="ECO:0000256" key="5">
    <source>
        <dbReference type="ARBA" id="ARBA00022801"/>
    </source>
</evidence>
<evidence type="ECO:0000256" key="1">
    <source>
        <dbReference type="ARBA" id="ARBA00007623"/>
    </source>
</evidence>
<evidence type="ECO:0007829" key="15">
    <source>
        <dbReference type="PeptideAtlas" id="A0A498LPN1"/>
    </source>
</evidence>
<dbReference type="SMART" id="SM00230">
    <property type="entry name" value="CysPc"/>
    <property type="match status" value="1"/>
</dbReference>
<dbReference type="InterPro" id="IPR002048">
    <property type="entry name" value="EF_hand_dom"/>
</dbReference>
<evidence type="ECO:0000256" key="4">
    <source>
        <dbReference type="ARBA" id="ARBA00022737"/>
    </source>
</evidence>
<keyword evidence="15" id="KW-1267">Proteomics identification</keyword>
<dbReference type="CDD" id="cd00044">
    <property type="entry name" value="CysPc"/>
    <property type="match status" value="1"/>
</dbReference>
<dbReference type="PRINTS" id="PR00704">
    <property type="entry name" value="CALPAIN"/>
</dbReference>
<evidence type="ECO:0000256" key="3">
    <source>
        <dbReference type="ARBA" id="ARBA00022723"/>
    </source>
</evidence>
<dbReference type="PANTHER" id="PTHR10183:SF385">
    <property type="entry name" value="CALPAIN-9"/>
    <property type="match status" value="1"/>
</dbReference>
<feature type="region of interest" description="Disordered" evidence="10">
    <location>
        <begin position="497"/>
        <end position="518"/>
    </location>
</feature>
<dbReference type="InterPro" id="IPR007307">
    <property type="entry name" value="Ltv1"/>
</dbReference>
<keyword evidence="3" id="KW-0479">Metal-binding</keyword>
<dbReference type="Gene3D" id="1.10.238.10">
    <property type="entry name" value="EF-hand"/>
    <property type="match status" value="1"/>
</dbReference>
<evidence type="ECO:0000313" key="14">
    <source>
        <dbReference type="Proteomes" id="UP000290572"/>
    </source>
</evidence>
<dbReference type="InterPro" id="IPR000169">
    <property type="entry name" value="Pept_cys_AS"/>
</dbReference>
<name>A0A498LPN1_LABRO</name>
<dbReference type="InterPro" id="IPR018247">
    <property type="entry name" value="EF_Hand_1_Ca_BS"/>
</dbReference>
<dbReference type="InterPro" id="IPR038765">
    <property type="entry name" value="Papain-like_cys_pep_sf"/>
</dbReference>
<comment type="caution">
    <text evidence="13">The sequence shown here is derived from an EMBL/GenBank/DDBJ whole genome shotgun (WGS) entry which is preliminary data.</text>
</comment>
<dbReference type="InterPro" id="IPR001300">
    <property type="entry name" value="Peptidase_C2_calpain_cat"/>
</dbReference>
<dbReference type="Gene3D" id="2.60.120.380">
    <property type="match status" value="1"/>
</dbReference>
<dbReference type="SMART" id="SM00720">
    <property type="entry name" value="calpain_III"/>
    <property type="match status" value="1"/>
</dbReference>
<dbReference type="PANTHER" id="PTHR10183">
    <property type="entry name" value="CALPAIN"/>
    <property type="match status" value="1"/>
</dbReference>
<comment type="similarity">
    <text evidence="1">Belongs to the peptidase C2 family.</text>
</comment>
<protein>
    <submittedName>
        <fullName evidence="13">Calpain-9-like protein</fullName>
    </submittedName>
</protein>